<organism evidence="6 7">
    <name type="scientific">Leptidea sinapis</name>
    <dbReference type="NCBI Taxonomy" id="189913"/>
    <lineage>
        <taxon>Eukaryota</taxon>
        <taxon>Metazoa</taxon>
        <taxon>Ecdysozoa</taxon>
        <taxon>Arthropoda</taxon>
        <taxon>Hexapoda</taxon>
        <taxon>Insecta</taxon>
        <taxon>Pterygota</taxon>
        <taxon>Neoptera</taxon>
        <taxon>Endopterygota</taxon>
        <taxon>Lepidoptera</taxon>
        <taxon>Glossata</taxon>
        <taxon>Ditrysia</taxon>
        <taxon>Papilionoidea</taxon>
        <taxon>Pieridae</taxon>
        <taxon>Dismorphiinae</taxon>
        <taxon>Leptidea</taxon>
    </lineage>
</organism>
<keyword evidence="4" id="KW-0067">ATP-binding</keyword>
<protein>
    <recommendedName>
        <fullName evidence="5">Arginosuccinate synthase-like N-terminal domain-containing protein</fullName>
    </recommendedName>
</protein>
<keyword evidence="3" id="KW-0547">Nucleotide-binding</keyword>
<comment type="pathway">
    <text evidence="1">Nitrogen metabolism; urea cycle; (N(omega)-L-arginino)succinate from L-aspartate and L-citrulline: step 1/1.</text>
</comment>
<evidence type="ECO:0000313" key="6">
    <source>
        <dbReference type="EMBL" id="VVC90598.1"/>
    </source>
</evidence>
<name>A0A5E4PZG4_9NEOP</name>
<gene>
    <name evidence="6" type="ORF">LSINAPIS_LOCUS3469</name>
</gene>
<accession>A0A5E4PZG4</accession>
<dbReference type="GO" id="GO:0005737">
    <property type="term" value="C:cytoplasm"/>
    <property type="evidence" value="ECO:0007669"/>
    <property type="project" value="TreeGrafter"/>
</dbReference>
<evidence type="ECO:0000256" key="4">
    <source>
        <dbReference type="ARBA" id="ARBA00022840"/>
    </source>
</evidence>
<sequence>MANDLIILAYSGGLDTSCILKWLIQQNYDVICYMADVGQDDDFHILHMEQLVKEMTKSDLSLVSTLCGPKE</sequence>
<keyword evidence="2" id="KW-0436">Ligase</keyword>
<feature type="domain" description="Arginosuccinate synthase-like N-terminal" evidence="5">
    <location>
        <begin position="6"/>
        <end position="48"/>
    </location>
</feature>
<dbReference type="GO" id="GO:0006526">
    <property type="term" value="P:L-arginine biosynthetic process"/>
    <property type="evidence" value="ECO:0007669"/>
    <property type="project" value="InterPro"/>
</dbReference>
<dbReference type="EMBL" id="FZQP02000832">
    <property type="protein sequence ID" value="VVC90598.1"/>
    <property type="molecule type" value="Genomic_DNA"/>
</dbReference>
<evidence type="ECO:0000256" key="1">
    <source>
        <dbReference type="ARBA" id="ARBA00005154"/>
    </source>
</evidence>
<dbReference type="PROSITE" id="PS00564">
    <property type="entry name" value="ARGININOSUCCIN_SYN_1"/>
    <property type="match status" value="1"/>
</dbReference>
<evidence type="ECO:0000313" key="7">
    <source>
        <dbReference type="Proteomes" id="UP000324832"/>
    </source>
</evidence>
<reference evidence="6 7" key="1">
    <citation type="submission" date="2017-07" db="EMBL/GenBank/DDBJ databases">
        <authorList>
            <person name="Talla V."/>
            <person name="Backstrom N."/>
        </authorList>
    </citation>
    <scope>NUCLEOTIDE SEQUENCE [LARGE SCALE GENOMIC DNA]</scope>
</reference>
<dbReference type="GO" id="GO:0000050">
    <property type="term" value="P:urea cycle"/>
    <property type="evidence" value="ECO:0007669"/>
    <property type="project" value="UniProtKB-UniPathway"/>
</dbReference>
<keyword evidence="7" id="KW-1185">Reference proteome</keyword>
<dbReference type="InterPro" id="IPR001518">
    <property type="entry name" value="Arginosuc_synth"/>
</dbReference>
<dbReference type="PANTHER" id="PTHR11587:SF2">
    <property type="entry name" value="ARGININOSUCCINATE SYNTHASE"/>
    <property type="match status" value="1"/>
</dbReference>
<dbReference type="AlphaFoldDB" id="A0A5E4PZG4"/>
<dbReference type="PANTHER" id="PTHR11587">
    <property type="entry name" value="ARGININOSUCCINATE SYNTHASE"/>
    <property type="match status" value="1"/>
</dbReference>
<dbReference type="Gene3D" id="3.40.50.620">
    <property type="entry name" value="HUPs"/>
    <property type="match status" value="1"/>
</dbReference>
<evidence type="ECO:0000256" key="2">
    <source>
        <dbReference type="ARBA" id="ARBA00022598"/>
    </source>
</evidence>
<dbReference type="SUPFAM" id="SSF52402">
    <property type="entry name" value="Adenine nucleotide alpha hydrolases-like"/>
    <property type="match status" value="1"/>
</dbReference>
<evidence type="ECO:0000256" key="3">
    <source>
        <dbReference type="ARBA" id="ARBA00022741"/>
    </source>
</evidence>
<dbReference type="GO" id="GO:0005524">
    <property type="term" value="F:ATP binding"/>
    <property type="evidence" value="ECO:0007669"/>
    <property type="project" value="UniProtKB-KW"/>
</dbReference>
<dbReference type="UniPathway" id="UPA00158">
    <property type="reaction ID" value="UER00272"/>
</dbReference>
<proteinExistence type="predicted"/>
<dbReference type="GO" id="GO:0004055">
    <property type="term" value="F:argininosuccinate synthase activity"/>
    <property type="evidence" value="ECO:0007669"/>
    <property type="project" value="InterPro"/>
</dbReference>
<dbReference type="InterPro" id="IPR014729">
    <property type="entry name" value="Rossmann-like_a/b/a_fold"/>
</dbReference>
<dbReference type="GO" id="GO:0000053">
    <property type="term" value="P:argininosuccinate metabolic process"/>
    <property type="evidence" value="ECO:0007669"/>
    <property type="project" value="TreeGrafter"/>
</dbReference>
<dbReference type="InterPro" id="IPR048267">
    <property type="entry name" value="Arginosuc_syn_N"/>
</dbReference>
<dbReference type="Proteomes" id="UP000324832">
    <property type="component" value="Unassembled WGS sequence"/>
</dbReference>
<evidence type="ECO:0000259" key="5">
    <source>
        <dbReference type="Pfam" id="PF00764"/>
    </source>
</evidence>
<dbReference type="InterPro" id="IPR018223">
    <property type="entry name" value="Arginosuc_synth_CS"/>
</dbReference>
<feature type="non-terminal residue" evidence="6">
    <location>
        <position position="71"/>
    </location>
</feature>
<dbReference type="Pfam" id="PF00764">
    <property type="entry name" value="Arginosuc_synth"/>
    <property type="match status" value="1"/>
</dbReference>